<dbReference type="CDD" id="cd01949">
    <property type="entry name" value="GGDEF"/>
    <property type="match status" value="1"/>
</dbReference>
<comment type="caution">
    <text evidence="4">The sequence shown here is derived from an EMBL/GenBank/DDBJ whole genome shotgun (WGS) entry which is preliminary data.</text>
</comment>
<keyword evidence="1" id="KW-0472">Membrane</keyword>
<dbReference type="Gene3D" id="3.30.450.20">
    <property type="entry name" value="PAS domain"/>
    <property type="match status" value="1"/>
</dbReference>
<dbReference type="InterPro" id="IPR035965">
    <property type="entry name" value="PAS-like_dom_sf"/>
</dbReference>
<keyword evidence="1" id="KW-1133">Transmembrane helix</keyword>
<organism evidence="4 5">
    <name type="scientific">Marinospirillum insulare</name>
    <dbReference type="NCBI Taxonomy" id="217169"/>
    <lineage>
        <taxon>Bacteria</taxon>
        <taxon>Pseudomonadati</taxon>
        <taxon>Pseudomonadota</taxon>
        <taxon>Gammaproteobacteria</taxon>
        <taxon>Oceanospirillales</taxon>
        <taxon>Oceanospirillaceae</taxon>
        <taxon>Marinospirillum</taxon>
    </lineage>
</organism>
<dbReference type="SUPFAM" id="SSF55073">
    <property type="entry name" value="Nucleotide cyclase"/>
    <property type="match status" value="1"/>
</dbReference>
<dbReference type="SMART" id="SM00267">
    <property type="entry name" value="GGDEF"/>
    <property type="match status" value="1"/>
</dbReference>
<dbReference type="InterPro" id="IPR013767">
    <property type="entry name" value="PAS_fold"/>
</dbReference>
<dbReference type="PANTHER" id="PTHR44757">
    <property type="entry name" value="DIGUANYLATE CYCLASE DGCP"/>
    <property type="match status" value="1"/>
</dbReference>
<dbReference type="InterPro" id="IPR000014">
    <property type="entry name" value="PAS"/>
</dbReference>
<dbReference type="PROSITE" id="PS50112">
    <property type="entry name" value="PAS"/>
    <property type="match status" value="1"/>
</dbReference>
<dbReference type="RefSeq" id="WP_051610429.1">
    <property type="nucleotide sequence ID" value="NZ_BSOR01000023.1"/>
</dbReference>
<feature type="domain" description="GGDEF" evidence="3">
    <location>
        <begin position="208"/>
        <end position="336"/>
    </location>
</feature>
<name>A0ABQ6A131_9GAMM</name>
<dbReference type="Gene3D" id="3.30.70.270">
    <property type="match status" value="1"/>
</dbReference>
<evidence type="ECO:0008006" key="6">
    <source>
        <dbReference type="Google" id="ProtNLM"/>
    </source>
</evidence>
<dbReference type="Pfam" id="PF00989">
    <property type="entry name" value="PAS"/>
    <property type="match status" value="1"/>
</dbReference>
<accession>A0ABQ6A131</accession>
<dbReference type="PANTHER" id="PTHR44757:SF2">
    <property type="entry name" value="BIOFILM ARCHITECTURE MAINTENANCE PROTEIN MBAA"/>
    <property type="match status" value="1"/>
</dbReference>
<keyword evidence="5" id="KW-1185">Reference proteome</keyword>
<dbReference type="Proteomes" id="UP001156682">
    <property type="component" value="Unassembled WGS sequence"/>
</dbReference>
<dbReference type="CDD" id="cd00130">
    <property type="entry name" value="PAS"/>
    <property type="match status" value="1"/>
</dbReference>
<dbReference type="InterPro" id="IPR043128">
    <property type="entry name" value="Rev_trsase/Diguanyl_cyclase"/>
</dbReference>
<feature type="transmembrane region" description="Helical" evidence="1">
    <location>
        <begin position="12"/>
        <end position="32"/>
    </location>
</feature>
<dbReference type="InterPro" id="IPR052155">
    <property type="entry name" value="Biofilm_reg_signaling"/>
</dbReference>
<dbReference type="InterPro" id="IPR000160">
    <property type="entry name" value="GGDEF_dom"/>
</dbReference>
<reference evidence="5" key="1">
    <citation type="journal article" date="2019" name="Int. J. Syst. Evol. Microbiol.">
        <title>The Global Catalogue of Microorganisms (GCM) 10K type strain sequencing project: providing services to taxonomists for standard genome sequencing and annotation.</title>
        <authorList>
            <consortium name="The Broad Institute Genomics Platform"/>
            <consortium name="The Broad Institute Genome Sequencing Center for Infectious Disease"/>
            <person name="Wu L."/>
            <person name="Ma J."/>
        </authorList>
    </citation>
    <scope>NUCLEOTIDE SEQUENCE [LARGE SCALE GENOMIC DNA]</scope>
    <source>
        <strain evidence="5">NBRC 100033</strain>
    </source>
</reference>
<evidence type="ECO:0000313" key="4">
    <source>
        <dbReference type="EMBL" id="GLR63963.1"/>
    </source>
</evidence>
<feature type="domain" description="PAS" evidence="2">
    <location>
        <begin position="72"/>
        <end position="122"/>
    </location>
</feature>
<dbReference type="InterPro" id="IPR029787">
    <property type="entry name" value="Nucleotide_cyclase"/>
</dbReference>
<dbReference type="NCBIfam" id="TIGR00254">
    <property type="entry name" value="GGDEF"/>
    <property type="match status" value="1"/>
</dbReference>
<sequence length="336" mass="38120">MDNNIKLVTNSALLWVNLLVLVAIFVALIYLIKYYRTRLRGQALLLKSLQDDSNAFRYLIETAHEGIAVVQDTKLAYINPRMCQMSGYNEKELLALASFLPLIHPSARDAMLANYKRRLAGEKAPQRYESLFLRKNGNSYPIEISGVSIVWQGRSATLNMLTDISYRKSLEKKMQQLAHHDSLTGLLNRTALNECLEQAVAQAKEKNTSFTLLFFDLNKFKEVNDTYGHGVGDSLLQQVTERLKPLFRDSDTFARLGGDEFVVLLTQVNNKQNLEQSMERINAAMQPPFHIQGHEITSHLSQGAATFPEDGTTAKDLLSHADKNMYANKRTYYESH</sequence>
<dbReference type="NCBIfam" id="TIGR00229">
    <property type="entry name" value="sensory_box"/>
    <property type="match status" value="1"/>
</dbReference>
<proteinExistence type="predicted"/>
<protein>
    <recommendedName>
        <fullName evidence="6">PAS domain S-box-containing protein/diguanylate cyclase (GGDEF) domain-containing protein</fullName>
    </recommendedName>
</protein>
<gene>
    <name evidence="4" type="ORF">GCM10007878_14010</name>
</gene>
<evidence type="ECO:0000313" key="5">
    <source>
        <dbReference type="Proteomes" id="UP001156682"/>
    </source>
</evidence>
<evidence type="ECO:0000259" key="2">
    <source>
        <dbReference type="PROSITE" id="PS50112"/>
    </source>
</evidence>
<evidence type="ECO:0000256" key="1">
    <source>
        <dbReference type="SAM" id="Phobius"/>
    </source>
</evidence>
<dbReference type="Pfam" id="PF00990">
    <property type="entry name" value="GGDEF"/>
    <property type="match status" value="1"/>
</dbReference>
<dbReference type="SUPFAM" id="SSF55785">
    <property type="entry name" value="PYP-like sensor domain (PAS domain)"/>
    <property type="match status" value="1"/>
</dbReference>
<dbReference type="PROSITE" id="PS50887">
    <property type="entry name" value="GGDEF"/>
    <property type="match status" value="1"/>
</dbReference>
<evidence type="ECO:0000259" key="3">
    <source>
        <dbReference type="PROSITE" id="PS50887"/>
    </source>
</evidence>
<dbReference type="EMBL" id="BSOR01000023">
    <property type="protein sequence ID" value="GLR63963.1"/>
    <property type="molecule type" value="Genomic_DNA"/>
</dbReference>
<dbReference type="SMART" id="SM00091">
    <property type="entry name" value="PAS"/>
    <property type="match status" value="1"/>
</dbReference>
<keyword evidence="1" id="KW-0812">Transmembrane</keyword>